<dbReference type="Gene3D" id="3.40.50.410">
    <property type="entry name" value="von Willebrand factor, type A domain"/>
    <property type="match status" value="1"/>
</dbReference>
<dbReference type="InterPro" id="IPR036465">
    <property type="entry name" value="vWFA_dom_sf"/>
</dbReference>
<evidence type="ECO:0000313" key="2">
    <source>
        <dbReference type="EMBL" id="GCE20268.1"/>
    </source>
</evidence>
<name>A0A402AM43_9CHLR</name>
<protein>
    <recommendedName>
        <fullName evidence="1">DUF58 domain-containing protein</fullName>
    </recommendedName>
</protein>
<evidence type="ECO:0000259" key="1">
    <source>
        <dbReference type="Pfam" id="PF01882"/>
    </source>
</evidence>
<dbReference type="Pfam" id="PF01882">
    <property type="entry name" value="DUF58"/>
    <property type="match status" value="1"/>
</dbReference>
<dbReference type="InterPro" id="IPR002881">
    <property type="entry name" value="DUF58"/>
</dbReference>
<dbReference type="Proteomes" id="UP000287188">
    <property type="component" value="Unassembled WGS sequence"/>
</dbReference>
<comment type="caution">
    <text evidence="2">The sequence shown here is derived from an EMBL/GenBank/DDBJ whole genome shotgun (WGS) entry which is preliminary data.</text>
</comment>
<accession>A0A402AM43</accession>
<organism evidence="2 3">
    <name type="scientific">Dictyobacter kobayashii</name>
    <dbReference type="NCBI Taxonomy" id="2014872"/>
    <lineage>
        <taxon>Bacteria</taxon>
        <taxon>Bacillati</taxon>
        <taxon>Chloroflexota</taxon>
        <taxon>Ktedonobacteria</taxon>
        <taxon>Ktedonobacterales</taxon>
        <taxon>Dictyobacteraceae</taxon>
        <taxon>Dictyobacter</taxon>
    </lineage>
</organism>
<gene>
    <name evidence="2" type="ORF">KDK_40680</name>
</gene>
<dbReference type="SUPFAM" id="SSF53300">
    <property type="entry name" value="vWA-like"/>
    <property type="match status" value="1"/>
</dbReference>
<dbReference type="PANTHER" id="PTHR33608:SF7">
    <property type="entry name" value="DUF58 DOMAIN-CONTAINING PROTEIN"/>
    <property type="match status" value="1"/>
</dbReference>
<dbReference type="EMBL" id="BIFS01000001">
    <property type="protein sequence ID" value="GCE20268.1"/>
    <property type="molecule type" value="Genomic_DNA"/>
</dbReference>
<reference evidence="3" key="1">
    <citation type="submission" date="2018-12" db="EMBL/GenBank/DDBJ databases">
        <title>Tengunoibacter tsumagoiensis gen. nov., sp. nov., Dictyobacter kobayashii sp. nov., D. alpinus sp. nov., and D. joshuensis sp. nov. and description of Dictyobacteraceae fam. nov. within the order Ktedonobacterales isolated from Tengu-no-mugimeshi.</title>
        <authorList>
            <person name="Wang C.M."/>
            <person name="Zheng Y."/>
            <person name="Sakai Y."/>
            <person name="Toyoda A."/>
            <person name="Minakuchi Y."/>
            <person name="Abe K."/>
            <person name="Yokota A."/>
            <person name="Yabe S."/>
        </authorList>
    </citation>
    <scope>NUCLEOTIDE SEQUENCE [LARGE SCALE GENOMIC DNA]</scope>
    <source>
        <strain evidence="3">Uno11</strain>
    </source>
</reference>
<feature type="domain" description="DUF58" evidence="1">
    <location>
        <begin position="53"/>
        <end position="258"/>
    </location>
</feature>
<evidence type="ECO:0000313" key="3">
    <source>
        <dbReference type="Proteomes" id="UP000287188"/>
    </source>
</evidence>
<dbReference type="OrthoDB" id="9776116at2"/>
<sequence length="300" mass="33806">MLMPDMEKARFPLDASVLQRLDNISLLTRRPMATGRPGRRRSPLAGSSMEFADYRRYTPGDDFRRIDWRAFARLERIFLRVFEAEENITVTILLDCSDSMYQGTPEKADLAVAVAAALAYIALKCEDSVVLGALTDRLVAYRRISGGKNAIWSVGEFLQRLPRSGTTDLNRALYDIGRVVTAPGLTIVISDFLTPQGYQTGVRAVRQLRQEIALLQILSPDELDPQIQGDWRLRDSEGTQSVEVSASSHILQAYRERLARFTEEMAAFAHSYMGTYTLIASDTDIVDVVQRLLRQVELVR</sequence>
<dbReference type="PANTHER" id="PTHR33608">
    <property type="entry name" value="BLL2464 PROTEIN"/>
    <property type="match status" value="1"/>
</dbReference>
<keyword evidence="3" id="KW-1185">Reference proteome</keyword>
<proteinExistence type="predicted"/>
<dbReference type="AlphaFoldDB" id="A0A402AM43"/>